<dbReference type="PANTHER" id="PTHR10763:SF23">
    <property type="entry name" value="ORIGIN RECOGNITION COMPLEX SUBUNIT 1"/>
    <property type="match status" value="1"/>
</dbReference>
<keyword evidence="7 11" id="KW-0067">ATP-binding</keyword>
<dbReference type="GeneID" id="5853306"/>
<dbReference type="Gene3D" id="3.40.50.300">
    <property type="entry name" value="P-loop containing nucleotide triphosphate hydrolases"/>
    <property type="match status" value="1"/>
</dbReference>
<dbReference type="InterPro" id="IPR015163">
    <property type="entry name" value="Cdc6_C"/>
</dbReference>
<proteinExistence type="inferred from homology"/>
<dbReference type="InterPro" id="IPR003593">
    <property type="entry name" value="AAA+_ATPase"/>
</dbReference>
<dbReference type="KEGG" id="mgl:MGL_3787"/>
<dbReference type="InParanoid" id="A8QAM8"/>
<dbReference type="OrthoDB" id="1926878at2759"/>
<protein>
    <recommendedName>
        <fullName evidence="11">Origin recognition complex subunit 1</fullName>
    </recommendedName>
</protein>
<evidence type="ECO:0000313" key="15">
    <source>
        <dbReference type="Proteomes" id="UP000008837"/>
    </source>
</evidence>
<gene>
    <name evidence="14" type="ORF">MGL_3787</name>
</gene>
<evidence type="ECO:0000259" key="13">
    <source>
        <dbReference type="SMART" id="SM00382"/>
    </source>
</evidence>
<evidence type="ECO:0000256" key="7">
    <source>
        <dbReference type="ARBA" id="ARBA00022840"/>
    </source>
</evidence>
<keyword evidence="8" id="KW-0460">Magnesium</keyword>
<dbReference type="SUPFAM" id="SSF46785">
    <property type="entry name" value="Winged helix' DNA-binding domain"/>
    <property type="match status" value="1"/>
</dbReference>
<dbReference type="Pfam" id="PF00004">
    <property type="entry name" value="AAA"/>
    <property type="match status" value="1"/>
</dbReference>
<dbReference type="RefSeq" id="XP_001728999.1">
    <property type="nucleotide sequence ID" value="XM_001728947.1"/>
</dbReference>
<evidence type="ECO:0000256" key="5">
    <source>
        <dbReference type="ARBA" id="ARBA00022723"/>
    </source>
</evidence>
<dbReference type="Gene3D" id="1.10.10.10">
    <property type="entry name" value="Winged helix-like DNA-binding domain superfamily/Winged helix DNA-binding domain"/>
    <property type="match status" value="1"/>
</dbReference>
<keyword evidence="15" id="KW-1185">Reference proteome</keyword>
<feature type="compositionally biased region" description="Polar residues" evidence="12">
    <location>
        <begin position="31"/>
        <end position="56"/>
    </location>
</feature>
<feature type="compositionally biased region" description="Low complexity" evidence="12">
    <location>
        <begin position="57"/>
        <end position="67"/>
    </location>
</feature>
<dbReference type="InterPro" id="IPR036388">
    <property type="entry name" value="WH-like_DNA-bd_sf"/>
</dbReference>
<dbReference type="InterPro" id="IPR054425">
    <property type="entry name" value="Cdc6_ORC1-like_ATPase_lid"/>
</dbReference>
<feature type="domain" description="AAA+ ATPase" evidence="13">
    <location>
        <begin position="164"/>
        <end position="318"/>
    </location>
</feature>
<dbReference type="InterPro" id="IPR027417">
    <property type="entry name" value="P-loop_NTPase"/>
</dbReference>
<dbReference type="GO" id="GO:0005664">
    <property type="term" value="C:nuclear origin of replication recognition complex"/>
    <property type="evidence" value="ECO:0007669"/>
    <property type="project" value="TreeGrafter"/>
</dbReference>
<dbReference type="Proteomes" id="UP000008837">
    <property type="component" value="Unassembled WGS sequence"/>
</dbReference>
<reference evidence="14 15" key="1">
    <citation type="journal article" date="2007" name="Proc. Natl. Acad. Sci. U.S.A.">
        <title>Dandruff-associated Malassezia genomes reveal convergent and divergent virulence traits shared with plant and human fungal pathogens.</title>
        <authorList>
            <person name="Xu J."/>
            <person name="Saunders C.W."/>
            <person name="Hu P."/>
            <person name="Grant R.A."/>
            <person name="Boekhout T."/>
            <person name="Kuramae E.E."/>
            <person name="Kronstad J.W."/>
            <person name="Deangelis Y.M."/>
            <person name="Reeder N.L."/>
            <person name="Johnstone K.R."/>
            <person name="Leland M."/>
            <person name="Fieno A.M."/>
            <person name="Begley W.M."/>
            <person name="Sun Y."/>
            <person name="Lacey M.P."/>
            <person name="Chaudhary T."/>
            <person name="Keough T."/>
            <person name="Chu L."/>
            <person name="Sears R."/>
            <person name="Yuan B."/>
            <person name="Dawson T.L.Jr."/>
        </authorList>
    </citation>
    <scope>NUCLEOTIDE SEQUENCE [LARGE SCALE GENOMIC DNA]</scope>
    <source>
        <strain evidence="15">ATCC MYA-4612 / CBS 7966</strain>
    </source>
</reference>
<dbReference type="Pfam" id="PF22606">
    <property type="entry name" value="Cdc6-ORC-like_ATPase_lid"/>
    <property type="match status" value="1"/>
</dbReference>
<feature type="compositionally biased region" description="Basic and acidic residues" evidence="12">
    <location>
        <begin position="14"/>
        <end position="27"/>
    </location>
</feature>
<dbReference type="PANTHER" id="PTHR10763">
    <property type="entry name" value="CELL DIVISION CONTROL PROTEIN 6-RELATED"/>
    <property type="match status" value="1"/>
</dbReference>
<dbReference type="FunCoup" id="A8QAM8">
    <property type="interactions" value="136"/>
</dbReference>
<dbReference type="GO" id="GO:0016887">
    <property type="term" value="F:ATP hydrolysis activity"/>
    <property type="evidence" value="ECO:0007669"/>
    <property type="project" value="InterPro"/>
</dbReference>
<dbReference type="GO" id="GO:0033314">
    <property type="term" value="P:mitotic DNA replication checkpoint signaling"/>
    <property type="evidence" value="ECO:0007669"/>
    <property type="project" value="TreeGrafter"/>
</dbReference>
<comment type="subcellular location">
    <subcellularLocation>
        <location evidence="1 11">Nucleus</location>
    </subcellularLocation>
</comment>
<evidence type="ECO:0000256" key="9">
    <source>
        <dbReference type="ARBA" id="ARBA00023125"/>
    </source>
</evidence>
<evidence type="ECO:0000313" key="14">
    <source>
        <dbReference type="EMBL" id="EDP41785.1"/>
    </source>
</evidence>
<dbReference type="CDD" id="cd00009">
    <property type="entry name" value="AAA"/>
    <property type="match status" value="1"/>
</dbReference>
<feature type="region of interest" description="Disordered" evidence="12">
    <location>
        <begin position="1"/>
        <end position="111"/>
    </location>
</feature>
<dbReference type="SMART" id="SM00382">
    <property type="entry name" value="AAA"/>
    <property type="match status" value="1"/>
</dbReference>
<dbReference type="GO" id="GO:0005524">
    <property type="term" value="F:ATP binding"/>
    <property type="evidence" value="ECO:0007669"/>
    <property type="project" value="UniProtKB-KW"/>
</dbReference>
<dbReference type="GO" id="GO:0046872">
    <property type="term" value="F:metal ion binding"/>
    <property type="evidence" value="ECO:0007669"/>
    <property type="project" value="UniProtKB-KW"/>
</dbReference>
<evidence type="ECO:0000256" key="3">
    <source>
        <dbReference type="ARBA" id="ARBA00008398"/>
    </source>
</evidence>
<dbReference type="SUPFAM" id="SSF52540">
    <property type="entry name" value="P-loop containing nucleoside triphosphate hydrolases"/>
    <property type="match status" value="1"/>
</dbReference>
<comment type="similarity">
    <text evidence="2">Belongs to the CDC6/cdc18 family.</text>
</comment>
<dbReference type="InterPro" id="IPR036390">
    <property type="entry name" value="WH_DNA-bd_sf"/>
</dbReference>
<evidence type="ECO:0000256" key="1">
    <source>
        <dbReference type="ARBA" id="ARBA00004123"/>
    </source>
</evidence>
<evidence type="ECO:0000256" key="11">
    <source>
        <dbReference type="RuleBase" id="RU365058"/>
    </source>
</evidence>
<sequence length="537" mass="58728">MDPDDRTTRRRSGRVLEKARATGDTQRESPVMTSSRVPTSTKVQSTPKSGRSRNSLSRTSPQPSQPQQRPPSTTPSAPASTPKRRKTEAQRASAPTLPDLPLPSLPRRPHSLHSLPASVLARMTPHERVRRLLHVGATPESLPCRDEQFQAVVDCTSDVLRAGAGGCAYICGVPGTGKTATVREAVRTLQAMQERGHLPSFTFVEINGMKLASPMQAYTELWCAISGDRHRLHPRAALTRLSSHFHAPAPAGRQPTVVLMDELDLFVTSRQDVIYNMFHWPDMPGSQLMVLAVANTMDLPERTLQPKVASRLGMTRIPFMPYTNRQLLDIVRARLNVDESGNRCSDAPATLGCESVFKMDALVFASKRVANVSGDARRMLDVCRRAVEAAEERAAAHHTAPSPITIHEIRDVMDRMARSGRAAHIAALSLHAKLLLASMYACMRRTGVSEVVWGDILTHHQALCRTHAHAECNEHELLRPLATLCQLGLVIAVGSGAGHARGGVFSRFLLAVQEDEVYGALGDDAELQALFALRSST</sequence>
<evidence type="ECO:0000256" key="6">
    <source>
        <dbReference type="ARBA" id="ARBA00022741"/>
    </source>
</evidence>
<evidence type="ECO:0000256" key="8">
    <source>
        <dbReference type="ARBA" id="ARBA00022842"/>
    </source>
</evidence>
<dbReference type="GO" id="GO:0003688">
    <property type="term" value="F:DNA replication origin binding"/>
    <property type="evidence" value="ECO:0007669"/>
    <property type="project" value="TreeGrafter"/>
</dbReference>
<evidence type="ECO:0000256" key="12">
    <source>
        <dbReference type="SAM" id="MobiDB-lite"/>
    </source>
</evidence>
<comment type="function">
    <text evidence="11">Component of the origin recognition complex (ORC) that binds origins of replication. DNA-binding is ATP-dependent, however specific DNA sequences that define origins of replication have not been identified so far. ORC is required to assemble the pre-replication complex necessary to initiate DNA replication.</text>
</comment>
<dbReference type="OMA" id="QPIINGE"/>
<dbReference type="EMBL" id="AAYY01000015">
    <property type="protein sequence ID" value="EDP41785.1"/>
    <property type="molecule type" value="Genomic_DNA"/>
</dbReference>
<keyword evidence="10 11" id="KW-0539">Nucleus</keyword>
<dbReference type="FunFam" id="3.40.50.300:FF:000199">
    <property type="entry name" value="Origin recognition complex subunit 1"/>
    <property type="match status" value="1"/>
</dbReference>
<keyword evidence="6 11" id="KW-0547">Nucleotide-binding</keyword>
<dbReference type="GO" id="GO:0006270">
    <property type="term" value="P:DNA replication initiation"/>
    <property type="evidence" value="ECO:0007669"/>
    <property type="project" value="TreeGrafter"/>
</dbReference>
<dbReference type="STRING" id="425265.A8QAM8"/>
<dbReference type="Pfam" id="PF09079">
    <property type="entry name" value="WHD_Cdc6"/>
    <property type="match status" value="1"/>
</dbReference>
<dbReference type="InterPro" id="IPR003959">
    <property type="entry name" value="ATPase_AAA_core"/>
</dbReference>
<comment type="subunit">
    <text evidence="11">ORC is composed of six subunits.</text>
</comment>
<name>A8QAM8_MALGO</name>
<comment type="caution">
    <text evidence="14">The sequence shown here is derived from an EMBL/GenBank/DDBJ whole genome shotgun (WGS) entry which is preliminary data.</text>
</comment>
<dbReference type="InterPro" id="IPR050311">
    <property type="entry name" value="ORC1/CDC6"/>
</dbReference>
<dbReference type="VEuPathDB" id="FungiDB:MGL_3787"/>
<comment type="similarity">
    <text evidence="3 11">Belongs to the ORC1 family.</text>
</comment>
<evidence type="ECO:0000256" key="10">
    <source>
        <dbReference type="ARBA" id="ARBA00023242"/>
    </source>
</evidence>
<keyword evidence="9 11" id="KW-0238">DNA-binding</keyword>
<organism evidence="14 15">
    <name type="scientific">Malassezia globosa (strain ATCC MYA-4612 / CBS 7966)</name>
    <name type="common">Dandruff-associated fungus</name>
    <dbReference type="NCBI Taxonomy" id="425265"/>
    <lineage>
        <taxon>Eukaryota</taxon>
        <taxon>Fungi</taxon>
        <taxon>Dikarya</taxon>
        <taxon>Basidiomycota</taxon>
        <taxon>Ustilaginomycotina</taxon>
        <taxon>Malasseziomycetes</taxon>
        <taxon>Malasseziales</taxon>
        <taxon>Malasseziaceae</taxon>
        <taxon>Malassezia</taxon>
    </lineage>
</organism>
<accession>A8QAM8</accession>
<keyword evidence="4 11" id="KW-0235">DNA replication</keyword>
<evidence type="ECO:0000256" key="4">
    <source>
        <dbReference type="ARBA" id="ARBA00022705"/>
    </source>
</evidence>
<evidence type="ECO:0000256" key="2">
    <source>
        <dbReference type="ARBA" id="ARBA00006184"/>
    </source>
</evidence>
<dbReference type="AlphaFoldDB" id="A8QAM8"/>
<keyword evidence="5" id="KW-0479">Metal-binding</keyword>